<proteinExistence type="predicted"/>
<evidence type="ECO:0000256" key="6">
    <source>
        <dbReference type="SAM" id="Phobius"/>
    </source>
</evidence>
<feature type="transmembrane region" description="Helical" evidence="6">
    <location>
        <begin position="338"/>
        <end position="358"/>
    </location>
</feature>
<keyword evidence="4 6" id="KW-1133">Transmembrane helix</keyword>
<keyword evidence="10" id="KW-1185">Reference proteome</keyword>
<evidence type="ECO:0000256" key="2">
    <source>
        <dbReference type="ARBA" id="ARBA00022475"/>
    </source>
</evidence>
<feature type="transmembrane region" description="Helical" evidence="6">
    <location>
        <begin position="758"/>
        <end position="778"/>
    </location>
</feature>
<name>A0A6L9LES6_9BACT</name>
<dbReference type="EMBL" id="JAAFZH010000012">
    <property type="protein sequence ID" value="NDU97661.1"/>
    <property type="molecule type" value="Genomic_DNA"/>
</dbReference>
<feature type="domain" description="MacB-like periplasmic core" evidence="8">
    <location>
        <begin position="20"/>
        <end position="237"/>
    </location>
</feature>
<feature type="transmembrane region" description="Helical" evidence="6">
    <location>
        <begin position="282"/>
        <end position="301"/>
    </location>
</feature>
<feature type="transmembrane region" description="Helical" evidence="6">
    <location>
        <begin position="424"/>
        <end position="443"/>
    </location>
</feature>
<dbReference type="InterPro" id="IPR050250">
    <property type="entry name" value="Macrolide_Exporter_MacB"/>
</dbReference>
<protein>
    <submittedName>
        <fullName evidence="9">FtsX-like permease family protein</fullName>
    </submittedName>
</protein>
<dbReference type="Pfam" id="PF02687">
    <property type="entry name" value="FtsX"/>
    <property type="match status" value="2"/>
</dbReference>
<evidence type="ECO:0000259" key="7">
    <source>
        <dbReference type="Pfam" id="PF02687"/>
    </source>
</evidence>
<dbReference type="InterPro" id="IPR025857">
    <property type="entry name" value="MacB_PCD"/>
</dbReference>
<evidence type="ECO:0000313" key="10">
    <source>
        <dbReference type="Proteomes" id="UP000474175"/>
    </source>
</evidence>
<gene>
    <name evidence="9" type="ORF">GK108_22445</name>
</gene>
<feature type="transmembrane region" description="Helical" evidence="6">
    <location>
        <begin position="20"/>
        <end position="42"/>
    </location>
</feature>
<dbReference type="Pfam" id="PF12704">
    <property type="entry name" value="MacB_PCD"/>
    <property type="match status" value="1"/>
</dbReference>
<organism evidence="9 10">
    <name type="scientific">Spirosoma terrae</name>
    <dbReference type="NCBI Taxonomy" id="1968276"/>
    <lineage>
        <taxon>Bacteria</taxon>
        <taxon>Pseudomonadati</taxon>
        <taxon>Bacteroidota</taxon>
        <taxon>Cytophagia</taxon>
        <taxon>Cytophagales</taxon>
        <taxon>Cytophagaceae</taxon>
        <taxon>Spirosoma</taxon>
    </lineage>
</organism>
<sequence>MLKNYLKVAFRSLVKNKVYTLTNIVGLSIGLAACGLIALYIVEEWRVDRFHEKGDRIFRVVTNVVEKGQSVVASTTVGRPVDQAIKQDIPEVEAVVSVRGTSLPIKHKNRYFFDKELFVGEEFLTTFSFPLLEGNPKTALRDPYTLVLTESTARNYFGTTSVLGKTLMLSDTLSFTVTGVMADLKPSHMKFQVLLSMPTFFAMEGRENEAWFTWDEYCYVVLPEKANRALVESKIAALPMRYNGQEYRNNGMHVIHSLEALPSIYLHSSSLPGSLSGSAKQLYLLGAIGLFLLVLACINFINLSTAHQGERAKEVGIRKAIGAAYSSLVGQFIGESLLLAYLAGFGALLLMVLALPSLNELTGKTISYSVLTQPLSLGIGFAFLLLTGLLAGWYPALLLARFRPVDTMKGQAVTTKGAWLRRGLVVFQFCISLVLISSTIVVVRQLRFMQSQKLGFDKERVLTVELKKLPRMQFIENYEAIKRQVAALPNVQTVTGVNALPGRNGWSGQVVYPEGRPREQTLSLEVIPVDHDYAKTLGLTIRNGRDFSRQFTTDAGHAVLINEAACKAIGWTPDQAIGKSIETAGLEKGQIVGVIQDFHQHGLQTKIKPILAFITPAYTYSYLALRLGAGDLRASVSEVERFWNSRFPSYDFEYFFLDDDFNRQYQSEKRLSTLAAVFSGLAIFIACLGLFALTTFTAERRTKEIGVRKVLGASIISIVGLLSKDFLKLVLIAIIIASPLGWWAMNQWLADFAYKVELSWWVFALAGASAILIALLTVSFQSMKAALMNPVKSLRSE</sequence>
<dbReference type="PANTHER" id="PTHR30572">
    <property type="entry name" value="MEMBRANE COMPONENT OF TRANSPORTER-RELATED"/>
    <property type="match status" value="1"/>
</dbReference>
<feature type="domain" description="ABC3 transporter permease C-terminal" evidence="7">
    <location>
        <begin position="677"/>
        <end position="790"/>
    </location>
</feature>
<dbReference type="RefSeq" id="WP_163953325.1">
    <property type="nucleotide sequence ID" value="NZ_JAAFZH010000012.1"/>
</dbReference>
<dbReference type="GO" id="GO:0022857">
    <property type="term" value="F:transmembrane transporter activity"/>
    <property type="evidence" value="ECO:0007669"/>
    <property type="project" value="TreeGrafter"/>
</dbReference>
<evidence type="ECO:0000256" key="4">
    <source>
        <dbReference type="ARBA" id="ARBA00022989"/>
    </source>
</evidence>
<evidence type="ECO:0000313" key="9">
    <source>
        <dbReference type="EMBL" id="NDU97661.1"/>
    </source>
</evidence>
<dbReference type="InterPro" id="IPR003838">
    <property type="entry name" value="ABC3_permease_C"/>
</dbReference>
<dbReference type="GO" id="GO:0005886">
    <property type="term" value="C:plasma membrane"/>
    <property type="evidence" value="ECO:0007669"/>
    <property type="project" value="UniProtKB-SubCell"/>
</dbReference>
<reference evidence="9 10" key="1">
    <citation type="submission" date="2020-02" db="EMBL/GenBank/DDBJ databases">
        <title>Draft genome sequence of two Spirosoma agri KCTC 52727 and Spirosoma terrae KCTC 52035.</title>
        <authorList>
            <person name="Rojas J."/>
            <person name="Ambika Manirajan B."/>
            <person name="Suarez C."/>
            <person name="Ratering S."/>
            <person name="Schnell S."/>
        </authorList>
    </citation>
    <scope>NUCLEOTIDE SEQUENCE [LARGE SCALE GENOMIC DNA]</scope>
    <source>
        <strain evidence="9 10">KCTC 52035</strain>
    </source>
</reference>
<dbReference type="Proteomes" id="UP000474175">
    <property type="component" value="Unassembled WGS sequence"/>
</dbReference>
<dbReference type="PANTHER" id="PTHR30572:SF18">
    <property type="entry name" value="ABC-TYPE MACROLIDE FAMILY EXPORT SYSTEM PERMEASE COMPONENT 2"/>
    <property type="match status" value="1"/>
</dbReference>
<comment type="subcellular location">
    <subcellularLocation>
        <location evidence="1">Cell membrane</location>
        <topology evidence="1">Multi-pass membrane protein</topology>
    </subcellularLocation>
</comment>
<keyword evidence="5 6" id="KW-0472">Membrane</keyword>
<evidence type="ECO:0000256" key="3">
    <source>
        <dbReference type="ARBA" id="ARBA00022692"/>
    </source>
</evidence>
<comment type="caution">
    <text evidence="9">The sequence shown here is derived from an EMBL/GenBank/DDBJ whole genome shotgun (WGS) entry which is preliminary data.</text>
</comment>
<keyword evidence="3 6" id="KW-0812">Transmembrane</keyword>
<feature type="domain" description="ABC3 transporter permease C-terminal" evidence="7">
    <location>
        <begin position="287"/>
        <end position="402"/>
    </location>
</feature>
<evidence type="ECO:0000256" key="5">
    <source>
        <dbReference type="ARBA" id="ARBA00023136"/>
    </source>
</evidence>
<feature type="transmembrane region" description="Helical" evidence="6">
    <location>
        <begin position="370"/>
        <end position="394"/>
    </location>
</feature>
<dbReference type="PROSITE" id="PS51257">
    <property type="entry name" value="PROKAR_LIPOPROTEIN"/>
    <property type="match status" value="1"/>
</dbReference>
<feature type="transmembrane region" description="Helical" evidence="6">
    <location>
        <begin position="729"/>
        <end position="746"/>
    </location>
</feature>
<feature type="transmembrane region" description="Helical" evidence="6">
    <location>
        <begin position="671"/>
        <end position="693"/>
    </location>
</feature>
<evidence type="ECO:0000259" key="8">
    <source>
        <dbReference type="Pfam" id="PF12704"/>
    </source>
</evidence>
<keyword evidence="2" id="KW-1003">Cell membrane</keyword>
<dbReference type="AlphaFoldDB" id="A0A6L9LES6"/>
<evidence type="ECO:0000256" key="1">
    <source>
        <dbReference type="ARBA" id="ARBA00004651"/>
    </source>
</evidence>
<accession>A0A6L9LES6</accession>